<reference evidence="2 3" key="1">
    <citation type="submission" date="2024-06" db="EMBL/GenBank/DDBJ databases">
        <title>Genomic Encyclopedia of Type Strains, Phase IV (KMG-IV): sequencing the most valuable type-strain genomes for metagenomic binning, comparative biology and taxonomic classification.</title>
        <authorList>
            <person name="Goeker M."/>
        </authorList>
    </citation>
    <scope>NUCLEOTIDE SEQUENCE [LARGE SCALE GENOMIC DNA]</scope>
    <source>
        <strain evidence="2 3">DSM 21331</strain>
    </source>
</reference>
<protein>
    <submittedName>
        <fullName evidence="2">Uncharacterized protein</fullName>
    </submittedName>
</protein>
<gene>
    <name evidence="2" type="ORF">ABID43_000741</name>
</gene>
<comment type="caution">
    <text evidence="2">The sequence shown here is derived from an EMBL/GenBank/DDBJ whole genome shotgun (WGS) entry which is preliminary data.</text>
</comment>
<feature type="chain" id="PRO_5045453885" evidence="1">
    <location>
        <begin position="31"/>
        <end position="111"/>
    </location>
</feature>
<accession>A0ABV2L1K6</accession>
<feature type="signal peptide" evidence="1">
    <location>
        <begin position="1"/>
        <end position="30"/>
    </location>
</feature>
<keyword evidence="3" id="KW-1185">Reference proteome</keyword>
<evidence type="ECO:0000256" key="1">
    <source>
        <dbReference type="SAM" id="SignalP"/>
    </source>
</evidence>
<name>A0ABV2L1K6_9HYPH</name>
<dbReference type="RefSeq" id="WP_238281403.1">
    <property type="nucleotide sequence ID" value="NZ_BPQL01000122.1"/>
</dbReference>
<evidence type="ECO:0000313" key="2">
    <source>
        <dbReference type="EMBL" id="MET3691222.1"/>
    </source>
</evidence>
<proteinExistence type="predicted"/>
<evidence type="ECO:0000313" key="3">
    <source>
        <dbReference type="Proteomes" id="UP001549145"/>
    </source>
</evidence>
<sequence>MQRTTIRNAILALATAASLGTGLGAFEASAQYYGDDDRPRRFERRYEEDRYERRRDFEDRYDRGPRRGYGERFGRLCLTQRGNCITEPQPWGSQCRCMIPGFGPKRGEIRG</sequence>
<organism evidence="2 3">
    <name type="scientific">Methylobacterium goesingense</name>
    <dbReference type="NCBI Taxonomy" id="243690"/>
    <lineage>
        <taxon>Bacteria</taxon>
        <taxon>Pseudomonadati</taxon>
        <taxon>Pseudomonadota</taxon>
        <taxon>Alphaproteobacteria</taxon>
        <taxon>Hyphomicrobiales</taxon>
        <taxon>Methylobacteriaceae</taxon>
        <taxon>Methylobacterium</taxon>
    </lineage>
</organism>
<keyword evidence="1" id="KW-0732">Signal</keyword>
<dbReference type="Proteomes" id="UP001549145">
    <property type="component" value="Unassembled WGS sequence"/>
</dbReference>
<dbReference type="EMBL" id="JBEPMM010000001">
    <property type="protein sequence ID" value="MET3691222.1"/>
    <property type="molecule type" value="Genomic_DNA"/>
</dbReference>